<dbReference type="AlphaFoldDB" id="A0A7Y3RM97"/>
<dbReference type="InterPro" id="IPR018520">
    <property type="entry name" value="UPP_synth-like_CS"/>
</dbReference>
<feature type="binding site" evidence="2">
    <location>
        <position position="47"/>
    </location>
    <ligand>
        <name>substrate</name>
    </ligand>
</feature>
<evidence type="ECO:0000256" key="2">
    <source>
        <dbReference type="HAMAP-Rule" id="MF_01139"/>
    </source>
</evidence>
<dbReference type="Proteomes" id="UP000536835">
    <property type="component" value="Unassembled WGS sequence"/>
</dbReference>
<name>A0A7Y3RM97_9PROT</name>
<dbReference type="RefSeq" id="WP_173199404.1">
    <property type="nucleotide sequence ID" value="NZ_JABFCX010000003.1"/>
</dbReference>
<feature type="binding site" evidence="2">
    <location>
        <position position="43"/>
    </location>
    <ligand>
        <name>substrate</name>
    </ligand>
</feature>
<comment type="cofactor">
    <cofactor evidence="2">
        <name>Mg(2+)</name>
        <dbReference type="ChEBI" id="CHEBI:18420"/>
    </cofactor>
    <text evidence="2">Binds 2 magnesium ions per subunit.</text>
</comment>
<keyword evidence="1 2" id="KW-0808">Transferase</keyword>
<accession>A0A7Y3RM97</accession>
<evidence type="ECO:0000313" key="4">
    <source>
        <dbReference type="Proteomes" id="UP000536835"/>
    </source>
</evidence>
<feature type="active site" evidence="2">
    <location>
        <position position="30"/>
    </location>
</feature>
<keyword evidence="2" id="KW-0479">Metal-binding</keyword>
<evidence type="ECO:0000256" key="1">
    <source>
        <dbReference type="ARBA" id="ARBA00022679"/>
    </source>
</evidence>
<dbReference type="EC" id="2.5.1.-" evidence="2"/>
<feature type="active site" description="Proton acceptor" evidence="2">
    <location>
        <position position="78"/>
    </location>
</feature>
<dbReference type="CDD" id="cd00475">
    <property type="entry name" value="Cis_IPPS"/>
    <property type="match status" value="1"/>
</dbReference>
<dbReference type="HAMAP" id="MF_01139">
    <property type="entry name" value="ISPT"/>
    <property type="match status" value="1"/>
</dbReference>
<feature type="binding site" evidence="2">
    <location>
        <position position="30"/>
    </location>
    <ligand>
        <name>Mg(2+)</name>
        <dbReference type="ChEBI" id="CHEBI:18420"/>
    </ligand>
</feature>
<proteinExistence type="inferred from homology"/>
<dbReference type="InterPro" id="IPR001441">
    <property type="entry name" value="UPP_synth-like"/>
</dbReference>
<comment type="similarity">
    <text evidence="2">Belongs to the UPP synthase family.</text>
</comment>
<dbReference type="GO" id="GO:0005829">
    <property type="term" value="C:cytosol"/>
    <property type="evidence" value="ECO:0007669"/>
    <property type="project" value="TreeGrafter"/>
</dbReference>
<protein>
    <recommendedName>
        <fullName evidence="2">Isoprenyl transferase</fullName>
        <ecNumber evidence="2">2.5.1.-</ecNumber>
    </recommendedName>
</protein>
<feature type="binding site" evidence="2">
    <location>
        <position position="79"/>
    </location>
    <ligand>
        <name>substrate</name>
    </ligand>
</feature>
<dbReference type="Gene3D" id="3.40.1180.10">
    <property type="entry name" value="Decaprenyl diphosphate synthase-like"/>
    <property type="match status" value="1"/>
</dbReference>
<dbReference type="PANTHER" id="PTHR10291">
    <property type="entry name" value="DEHYDRODOLICHYL DIPHOSPHATE SYNTHASE FAMILY MEMBER"/>
    <property type="match status" value="1"/>
</dbReference>
<dbReference type="GO" id="GO:0008834">
    <property type="term" value="F:ditrans,polycis-undecaprenyl-diphosphate synthase [(2E,6E)-farnesyl-diphosphate specific] activity"/>
    <property type="evidence" value="ECO:0007669"/>
    <property type="project" value="TreeGrafter"/>
</dbReference>
<sequence>MLAAKAQSAETTTQAGGDAGSVRHVAIIMDGNGRWAEREGVSRLEGHRAGVEAARRAVRSAREAGVGIVTLYSFSTENWSRPDWEVRHLLGLLRRFFREDLQELAKEGVKVRVLGDHASLPPDLAKLVDEAEATTAANTAFTLQIAFNYGGRDEIVRAAAKLAGKVKEGTIAPEAVNEDALSAHLDTSGVPDPDLVIRTSGERRISNFLLWQAAYAEFVFLDLFWPDFGKDDLLGALEEYRRRERRYGGRKGEAATAP</sequence>
<comment type="caution">
    <text evidence="3">The sequence shown here is derived from an EMBL/GenBank/DDBJ whole genome shotgun (WGS) entry which is preliminary data.</text>
</comment>
<feature type="binding site" evidence="2">
    <location>
        <begin position="31"/>
        <end position="34"/>
    </location>
    <ligand>
        <name>substrate</name>
    </ligand>
</feature>
<dbReference type="SUPFAM" id="SSF64005">
    <property type="entry name" value="Undecaprenyl diphosphate synthase"/>
    <property type="match status" value="1"/>
</dbReference>
<feature type="binding site" evidence="2">
    <location>
        <position position="198"/>
    </location>
    <ligand>
        <name>substrate</name>
    </ligand>
</feature>
<feature type="binding site" evidence="2">
    <location>
        <position position="81"/>
    </location>
    <ligand>
        <name>substrate</name>
    </ligand>
</feature>
<dbReference type="InterPro" id="IPR036424">
    <property type="entry name" value="UPP_synth-like_sf"/>
</dbReference>
<dbReference type="PROSITE" id="PS01066">
    <property type="entry name" value="UPP_SYNTHASE"/>
    <property type="match status" value="1"/>
</dbReference>
<keyword evidence="2" id="KW-0460">Magnesium</keyword>
<evidence type="ECO:0000313" key="3">
    <source>
        <dbReference type="EMBL" id="NNU16698.1"/>
    </source>
</evidence>
<gene>
    <name evidence="3" type="ORF">HK107_10230</name>
</gene>
<feature type="binding site" evidence="2">
    <location>
        <position position="35"/>
    </location>
    <ligand>
        <name>substrate</name>
    </ligand>
</feature>
<dbReference type="GO" id="GO:0016094">
    <property type="term" value="P:polyprenol biosynthetic process"/>
    <property type="evidence" value="ECO:0007669"/>
    <property type="project" value="TreeGrafter"/>
</dbReference>
<dbReference type="Pfam" id="PF01255">
    <property type="entry name" value="Prenyltransf"/>
    <property type="match status" value="1"/>
</dbReference>
<dbReference type="NCBIfam" id="NF011408">
    <property type="entry name" value="PRK14834.1"/>
    <property type="match status" value="1"/>
</dbReference>
<comment type="function">
    <text evidence="2">Catalyzes the condensation of isopentenyl diphosphate (IPP) with allylic pyrophosphates generating different type of terpenoids.</text>
</comment>
<feature type="binding site" evidence="2">
    <location>
        <begin position="204"/>
        <end position="206"/>
    </location>
    <ligand>
        <name>substrate</name>
    </ligand>
</feature>
<organism evidence="3 4">
    <name type="scientific">Parvularcula mediterranea</name>
    <dbReference type="NCBI Taxonomy" id="2732508"/>
    <lineage>
        <taxon>Bacteria</taxon>
        <taxon>Pseudomonadati</taxon>
        <taxon>Pseudomonadota</taxon>
        <taxon>Alphaproteobacteria</taxon>
        <taxon>Parvularculales</taxon>
        <taxon>Parvularculaceae</taxon>
        <taxon>Parvularcula</taxon>
    </lineage>
</organism>
<keyword evidence="4" id="KW-1185">Reference proteome</keyword>
<dbReference type="EMBL" id="JABFCX010000003">
    <property type="protein sequence ID" value="NNU16698.1"/>
    <property type="molecule type" value="Genomic_DNA"/>
</dbReference>
<dbReference type="NCBIfam" id="TIGR00055">
    <property type="entry name" value="uppS"/>
    <property type="match status" value="1"/>
</dbReference>
<feature type="binding site" evidence="2">
    <location>
        <position position="217"/>
    </location>
    <ligand>
        <name>Mg(2+)</name>
        <dbReference type="ChEBI" id="CHEBI:18420"/>
    </ligand>
</feature>
<feature type="binding site" evidence="2">
    <location>
        <begin position="75"/>
        <end position="77"/>
    </location>
    <ligand>
        <name>substrate</name>
    </ligand>
</feature>
<comment type="subunit">
    <text evidence="2">Homodimer.</text>
</comment>
<dbReference type="FunFam" id="3.40.1180.10:FF:000001">
    <property type="entry name" value="(2E,6E)-farnesyl-diphosphate-specific ditrans,polycis-undecaprenyl-diphosphate synthase"/>
    <property type="match status" value="1"/>
</dbReference>
<dbReference type="PANTHER" id="PTHR10291:SF0">
    <property type="entry name" value="DEHYDRODOLICHYL DIPHOSPHATE SYNTHASE 2"/>
    <property type="match status" value="1"/>
</dbReference>
<dbReference type="GO" id="GO:0000287">
    <property type="term" value="F:magnesium ion binding"/>
    <property type="evidence" value="ECO:0007669"/>
    <property type="project" value="UniProtKB-UniRule"/>
</dbReference>
<reference evidence="3 4" key="1">
    <citation type="submission" date="2020-05" db="EMBL/GenBank/DDBJ databases">
        <title>Parvularcula mediterraneae sp. nov., isolated from polypropylene straw from shallow seawater of the seashore of Laganas in Zakynthos island, Greece.</title>
        <authorList>
            <person name="Szabo I."/>
            <person name="Al-Omari J."/>
            <person name="Rado J."/>
            <person name="Szerdahelyi G.S."/>
        </authorList>
    </citation>
    <scope>NUCLEOTIDE SEQUENCE [LARGE SCALE GENOMIC DNA]</scope>
    <source>
        <strain evidence="3 4">ZS-1/3</strain>
    </source>
</reference>